<dbReference type="PANTHER" id="PTHR37299">
    <property type="entry name" value="TRANSCRIPTIONAL REGULATOR-RELATED"/>
    <property type="match status" value="1"/>
</dbReference>
<dbReference type="SMART" id="SM00065">
    <property type="entry name" value="GAF"/>
    <property type="match status" value="1"/>
</dbReference>
<feature type="domain" description="HTH LytTR-type" evidence="1">
    <location>
        <begin position="244"/>
        <end position="304"/>
    </location>
</feature>
<protein>
    <submittedName>
        <fullName evidence="2">Putative regulator protein</fullName>
    </submittedName>
</protein>
<reference evidence="2 3" key="1">
    <citation type="journal article" date="2014" name="Microbiology">
        <title>Unravelling the complete genome sequence of Advenella mimigardefordensis strain DPN7T and novel insights in the catabolism of the xenobiotic polythioester precursor 3,3'-dithiodipropionate.</title>
        <authorList>
            <person name="Wubbeler J.H."/>
            <person name="Hiessl S."/>
            <person name="Schuldes J."/>
            <person name="Thurmer A."/>
            <person name="Daniel R."/>
            <person name="Steinbuchel A."/>
        </authorList>
    </citation>
    <scope>NUCLEOTIDE SEQUENCE [LARGE SCALE GENOMIC DNA]</scope>
    <source>
        <strain evidence="3">DSM 17166 / LMG 22922 / DPN7</strain>
    </source>
</reference>
<dbReference type="RefSeq" id="WP_025370763.1">
    <property type="nucleotide sequence ID" value="NZ_CP003915.1"/>
</dbReference>
<name>W0P9J8_ADVMD</name>
<dbReference type="InterPro" id="IPR029016">
    <property type="entry name" value="GAF-like_dom_sf"/>
</dbReference>
<dbReference type="STRING" id="1247726.MIM_c00640"/>
<evidence type="ECO:0000313" key="3">
    <source>
        <dbReference type="Proteomes" id="UP000019095"/>
    </source>
</evidence>
<accession>W0P9J8</accession>
<dbReference type="GO" id="GO:0000156">
    <property type="term" value="F:phosphorelay response regulator activity"/>
    <property type="evidence" value="ECO:0007669"/>
    <property type="project" value="InterPro"/>
</dbReference>
<gene>
    <name evidence="2" type="ORF">MIM_c00640</name>
</gene>
<dbReference type="KEGG" id="amim:MIM_c00640"/>
<keyword evidence="3" id="KW-1185">Reference proteome</keyword>
<dbReference type="GO" id="GO:0003677">
    <property type="term" value="F:DNA binding"/>
    <property type="evidence" value="ECO:0007669"/>
    <property type="project" value="InterPro"/>
</dbReference>
<dbReference type="eggNOG" id="COG3279">
    <property type="taxonomic scope" value="Bacteria"/>
</dbReference>
<dbReference type="OrthoDB" id="8650752at2"/>
<dbReference type="Pfam" id="PF04397">
    <property type="entry name" value="LytTR"/>
    <property type="match status" value="1"/>
</dbReference>
<dbReference type="Gene3D" id="2.40.50.1020">
    <property type="entry name" value="LytTr DNA-binding domain"/>
    <property type="match status" value="1"/>
</dbReference>
<dbReference type="PATRIC" id="fig|1247726.3.peg.69"/>
<dbReference type="InterPro" id="IPR007492">
    <property type="entry name" value="LytTR_DNA-bd_dom"/>
</dbReference>
<dbReference type="SUPFAM" id="SSF55781">
    <property type="entry name" value="GAF domain-like"/>
    <property type="match status" value="1"/>
</dbReference>
<dbReference type="PANTHER" id="PTHR37299:SF1">
    <property type="entry name" value="STAGE 0 SPORULATION PROTEIN A HOMOLOG"/>
    <property type="match status" value="1"/>
</dbReference>
<dbReference type="eggNOG" id="COG2203">
    <property type="taxonomic scope" value="Bacteria"/>
</dbReference>
<dbReference type="SMART" id="SM00850">
    <property type="entry name" value="LytTR"/>
    <property type="match status" value="1"/>
</dbReference>
<dbReference type="HOGENOM" id="CLU_914103_0_0_4"/>
<dbReference type="Proteomes" id="UP000019095">
    <property type="component" value="Chromosome"/>
</dbReference>
<proteinExistence type="predicted"/>
<dbReference type="AlphaFoldDB" id="W0P9J8"/>
<dbReference type="Pfam" id="PF01590">
    <property type="entry name" value="GAF"/>
    <property type="match status" value="1"/>
</dbReference>
<dbReference type="InterPro" id="IPR046947">
    <property type="entry name" value="LytR-like"/>
</dbReference>
<dbReference type="Gene3D" id="3.30.450.40">
    <property type="match status" value="1"/>
</dbReference>
<evidence type="ECO:0000313" key="2">
    <source>
        <dbReference type="EMBL" id="AHG62167.1"/>
    </source>
</evidence>
<sequence>MKTAGNYEIHTPTDKTNSLAEWPYQCARHLLTYPIDTAISKQLAFMGEAIGADRAWMLEYRPDMLRFRNTHEWCRGQTEPFVAQLQEAPTTLIAWLHQYMKKGQAVMLHDVEHLPGTAKTLQIEFRRQGNKSVLNVPVCHNNNLFGIIGFDTTVSHKVWSTAEVQALYQCANLIGQARFSQRQHQRESAELPGATQVIYLSTRGIVRGVSPDNIVGVRSAGNYSEVWLEDGAMVLDSRALGVWETLLPPRTFFRIHRTAIINALQVMEVDRRQLDKWQIQLRSVASAWPVSRSYRKPLRERMGI</sequence>
<dbReference type="EMBL" id="CP003915">
    <property type="protein sequence ID" value="AHG62167.1"/>
    <property type="molecule type" value="Genomic_DNA"/>
</dbReference>
<evidence type="ECO:0000259" key="1">
    <source>
        <dbReference type="PROSITE" id="PS50930"/>
    </source>
</evidence>
<dbReference type="PROSITE" id="PS50930">
    <property type="entry name" value="HTH_LYTTR"/>
    <property type="match status" value="1"/>
</dbReference>
<dbReference type="InterPro" id="IPR003018">
    <property type="entry name" value="GAF"/>
</dbReference>
<organism evidence="2 3">
    <name type="scientific">Advenella mimigardefordensis (strain DSM 17166 / LMG 22922 / DPN7)</name>
    <dbReference type="NCBI Taxonomy" id="1247726"/>
    <lineage>
        <taxon>Bacteria</taxon>
        <taxon>Pseudomonadati</taxon>
        <taxon>Pseudomonadota</taxon>
        <taxon>Betaproteobacteria</taxon>
        <taxon>Burkholderiales</taxon>
        <taxon>Alcaligenaceae</taxon>
    </lineage>
</organism>